<dbReference type="AlphaFoldDB" id="A0AAV2D613"/>
<sequence length="125" mass="14106">MPNDPISTPLLESHVLWAGRVCVFYTLLKIGLARSRRTQLSLSGGDGSEVDIAGAGRLVLRWATMTKFRRRIGNGSIHQFVHRRGVDSLSSRRFIFSSIKTFDSVIGTLMVCVLRRIWTVEFRVV</sequence>
<dbReference type="EMBL" id="OZ034815">
    <property type="protein sequence ID" value="CAL1367661.1"/>
    <property type="molecule type" value="Genomic_DNA"/>
</dbReference>
<keyword evidence="2" id="KW-1185">Reference proteome</keyword>
<evidence type="ECO:0000313" key="1">
    <source>
        <dbReference type="EMBL" id="CAL1367661.1"/>
    </source>
</evidence>
<proteinExistence type="predicted"/>
<protein>
    <submittedName>
        <fullName evidence="1">Uncharacterized protein</fullName>
    </submittedName>
</protein>
<evidence type="ECO:0000313" key="2">
    <source>
        <dbReference type="Proteomes" id="UP001497516"/>
    </source>
</evidence>
<organism evidence="1 2">
    <name type="scientific">Linum trigynum</name>
    <dbReference type="NCBI Taxonomy" id="586398"/>
    <lineage>
        <taxon>Eukaryota</taxon>
        <taxon>Viridiplantae</taxon>
        <taxon>Streptophyta</taxon>
        <taxon>Embryophyta</taxon>
        <taxon>Tracheophyta</taxon>
        <taxon>Spermatophyta</taxon>
        <taxon>Magnoliopsida</taxon>
        <taxon>eudicotyledons</taxon>
        <taxon>Gunneridae</taxon>
        <taxon>Pentapetalae</taxon>
        <taxon>rosids</taxon>
        <taxon>fabids</taxon>
        <taxon>Malpighiales</taxon>
        <taxon>Linaceae</taxon>
        <taxon>Linum</taxon>
    </lineage>
</organism>
<gene>
    <name evidence="1" type="ORF">LTRI10_LOCUS11213</name>
</gene>
<dbReference type="Proteomes" id="UP001497516">
    <property type="component" value="Chromosome 2"/>
</dbReference>
<name>A0AAV2D613_9ROSI</name>
<accession>A0AAV2D613</accession>
<reference evidence="1 2" key="1">
    <citation type="submission" date="2024-04" db="EMBL/GenBank/DDBJ databases">
        <authorList>
            <person name="Fracassetti M."/>
        </authorList>
    </citation>
    <scope>NUCLEOTIDE SEQUENCE [LARGE SCALE GENOMIC DNA]</scope>
</reference>